<evidence type="ECO:0000313" key="2">
    <source>
        <dbReference type="Proteomes" id="UP000290538"/>
    </source>
</evidence>
<dbReference type="Proteomes" id="UP000290538">
    <property type="component" value="Segment"/>
</dbReference>
<sequence>MISAIELSNITVNPSIQIIRFFKDFEETSPGKFELSDDFDLSTELFFIDTKESIDNIIKLIILDPELTQSVKFGSIKYDFIINNKNLYRKIVINSGSIIDKFSTIPFEYGYEEPSKDTLKEFNEFIELTTRNYLFNTKNPKGIIITNTKDLKFDELNDFLRNSGSQTFFNTDARDFDILRRESTMVTPDNIFFNRGGELVCVNDFIDPLNVFKRTTAMLLAS</sequence>
<protein>
    <submittedName>
        <fullName evidence="1">Uncharacterized protein</fullName>
    </submittedName>
</protein>
<organism evidence="1 2">
    <name type="scientific">Campylobacter phage CP20</name>
    <dbReference type="NCBI Taxonomy" id="2506428"/>
    <lineage>
        <taxon>Viruses</taxon>
        <taxon>Duplodnaviria</taxon>
        <taxon>Heunggongvirae</taxon>
        <taxon>Uroviricota</taxon>
        <taxon>Caudoviricetes</taxon>
        <taxon>Connertonviridae</taxon>
        <taxon>Firehammervirus</taxon>
        <taxon>Firehammervirus CPt10</taxon>
    </lineage>
</organism>
<accession>A0A410T753</accession>
<proteinExistence type="predicted"/>
<name>A0A410T753_9CAUD</name>
<reference evidence="1 2" key="1">
    <citation type="submission" date="2019-01" db="EMBL/GenBank/DDBJ databases">
        <title>Complete genome sequence of Campylobacter bacteriophage CP20.</title>
        <authorList>
            <person name="Connerton I.F."/>
        </authorList>
    </citation>
    <scope>NUCLEOTIDE SEQUENCE [LARGE SCALE GENOMIC DNA]</scope>
</reference>
<evidence type="ECO:0000313" key="1">
    <source>
        <dbReference type="EMBL" id="QAU04815.1"/>
    </source>
</evidence>
<dbReference type="EMBL" id="MK408758">
    <property type="protein sequence ID" value="QAU04815.1"/>
    <property type="molecule type" value="Genomic_DNA"/>
</dbReference>